<evidence type="ECO:0000259" key="2">
    <source>
        <dbReference type="PROSITE" id="PS50234"/>
    </source>
</evidence>
<reference evidence="4" key="1">
    <citation type="submission" date="2021-01" db="EMBL/GenBank/DDBJ databases">
        <authorList>
            <consortium name="Genoscope - CEA"/>
            <person name="William W."/>
        </authorList>
    </citation>
    <scope>NUCLEOTIDE SEQUENCE</scope>
</reference>
<dbReference type="Pfam" id="PF25683">
    <property type="entry name" value="URGCP_GTPase"/>
    <property type="match status" value="1"/>
</dbReference>
<dbReference type="InterPro" id="IPR002035">
    <property type="entry name" value="VWF_A"/>
</dbReference>
<organism evidence="4 5">
    <name type="scientific">Paramecium primaurelia</name>
    <dbReference type="NCBI Taxonomy" id="5886"/>
    <lineage>
        <taxon>Eukaryota</taxon>
        <taxon>Sar</taxon>
        <taxon>Alveolata</taxon>
        <taxon>Ciliophora</taxon>
        <taxon>Intramacronucleata</taxon>
        <taxon>Oligohymenophorea</taxon>
        <taxon>Peniculida</taxon>
        <taxon>Parameciidae</taxon>
        <taxon>Paramecium</taxon>
    </lineage>
</organism>
<gene>
    <name evidence="4" type="ORF">PPRIM_AZ9-3.1.T0280116</name>
</gene>
<keyword evidence="1" id="KW-0175">Coiled coil</keyword>
<dbReference type="Proteomes" id="UP000688137">
    <property type="component" value="Unassembled WGS sequence"/>
</dbReference>
<accession>A0A8S1L2N2</accession>
<dbReference type="Pfam" id="PF13519">
    <property type="entry name" value="VWA_2"/>
    <property type="match status" value="1"/>
</dbReference>
<dbReference type="OMA" id="NIDNEIH"/>
<feature type="coiled-coil region" evidence="1">
    <location>
        <begin position="1467"/>
        <end position="1494"/>
    </location>
</feature>
<dbReference type="EMBL" id="CAJJDM010000027">
    <property type="protein sequence ID" value="CAD8058936.1"/>
    <property type="molecule type" value="Genomic_DNA"/>
</dbReference>
<name>A0A8S1L2N2_PARPR</name>
<evidence type="ECO:0000259" key="3">
    <source>
        <dbReference type="PROSITE" id="PS51717"/>
    </source>
</evidence>
<evidence type="ECO:0000313" key="4">
    <source>
        <dbReference type="EMBL" id="CAD8058936.1"/>
    </source>
</evidence>
<dbReference type="PANTHER" id="PTHR14819">
    <property type="entry name" value="GTP-BINDING"/>
    <property type="match status" value="1"/>
</dbReference>
<dbReference type="CDD" id="cd00198">
    <property type="entry name" value="vWFA"/>
    <property type="match status" value="1"/>
</dbReference>
<evidence type="ECO:0000313" key="5">
    <source>
        <dbReference type="Proteomes" id="UP000688137"/>
    </source>
</evidence>
<dbReference type="InterPro" id="IPR030383">
    <property type="entry name" value="G_VLIG_dom"/>
</dbReference>
<feature type="domain" description="VWFA" evidence="2">
    <location>
        <begin position="2326"/>
        <end position="2503"/>
    </location>
</feature>
<dbReference type="InterPro" id="IPR052986">
    <property type="entry name" value="VLIG_GTPase"/>
</dbReference>
<dbReference type="SMART" id="SM00327">
    <property type="entry name" value="VWA"/>
    <property type="match status" value="1"/>
</dbReference>
<feature type="coiled-coil region" evidence="1">
    <location>
        <begin position="1011"/>
        <end position="1068"/>
    </location>
</feature>
<comment type="caution">
    <text evidence="4">The sequence shown here is derived from an EMBL/GenBank/DDBJ whole genome shotgun (WGS) entry which is preliminary data.</text>
</comment>
<evidence type="ECO:0000256" key="1">
    <source>
        <dbReference type="SAM" id="Coils"/>
    </source>
</evidence>
<sequence>MNQSFPKISNNDVNKSLLTIFQKIKNKRYIRSAFILNDLKPIMEKLDNEEKQIIIEYMQKEFKDEEFLKHSGYVEQPNYKQLYQKARNEKDKQLIFQQLRNPQFNIDNEIHDLIYQNEKIVCRLEENIFDLLDLNEFRLGNIFITQIELLKILISFFFLPIMQDKPNLLEQIIGSQLIPQIYQFQYYLEIKQNANQISFDKLVQIIQHRQLQLISKEEFENTILKMKDYNFFLIINSLIENHQVFREILVQKFCQLLNCTKQQLKVESILSHLLNIENINEEIEELYFCIIFYFWMKYLIKYDIEQGFSDLQQINIMAEDTIETKEQAMQSIIQEQIKSNQDQILLHFVYIIFYFSKELSLINIQEYQRYKQERIKLQEKIGQNCSELSLQVWKDTTQLQYCQLNKIQGQGELIKFFWITQLNSEIFMIINNLLIEQQSLNLFEIAILLENKLKETKLNNTYLIISNILMLLPNNLSNVDKTQKILLIQLYLKYNTFNGQVQDLIKEIFFQKNNTNVKDNKFIQLCQRFYELDEQQYEIWLESVQYYQIFQITPKCLKHIKYHKQFPTNQKIAIEQFSFQVPEENNQQLKQAISNWVKCMSDNIIYDLFPFFIDILKRGESINLLVKLINEEIFNHQSKSEYFNSKSLFQIFYNNSNQELKFLLLKYRSNQYPIPLIYQTSFFNEIQRLENLYEINDKIYYLMQKSVNIINLSLSKIQSKIGKTELINNIFYKMQKFEIGDNCQINESTIDVMFDFEFNGTRKFMIADTHGYIPQEILIKILPLFQICIIQIDSEKELQENIDSIKSLQIYNSMNIYLLIRNSRKSKIPEQLEKELTQLKINYFQVSDLSQRGIDKQVQLTEIESVSKFLLNNICENQYSLKKSKQLFLNILQDFNKKSIEYSEIIIQNKTIFEQMKTELSKVIDLNDGFYNELAFPLRHSDYQNKILHQKIIEYSLQSVQEQTTIEKLREAIEENLMFKKFRVPSPLLNLFQKILQQDHVQYLWFLEKLRQFNEKNTQKLNEKIQNLIQKRSSSFTSNSQINFKTQSQDLNQQLHDAANQITQIENELKFKKIGIEIFWRELIQFECLGKQLSINPIDALCQIIRKGEPFELLDGDSQTIDKQFLQKLIQQLKQDENQKVLVLSVLGPQSSGKSTLWNKIFGCHFWTSVGRCTRGINIQLIKVRDKSIFGSLFDQILLLDTEGLQSPNQTDIEFDQKMSLFILAISDIILLTVKGDIHLQFHNLIEICIYQYGQLIQNIAGVKQIVWCFNQNNDVQKKGPFFEQIQQLAMRVEKRNYQSNPFDFEIQEQQNQQIDYANIIDIDTKHIWVLGFAQIQNIWDFQNWTQQSINETFSKTAYQNGILMIKNYMEKFELQNDINQLQTLSQFLLSVDETWKNIEKLPDYLEFSELLQYYQNKQMKIEYQNMLERRSRDFEFKNLIRAQINEAALKNKTSQEFFINLEDEKMIDINIRLNEIQEQISQELQEFKQSQKISKKIYLKYSEQLERQINNERLACKLIITEAIIQQKILYNKDQSLQNLGKSIRTLIDYSQNKQLDEQQILEQFEEKWDNIVKQFSQTLDIQFDKFQMLQYEIMKGQYNEFILRSTKEFEYINLLRNKINKTEPSQSKEEKKLIFKLYFEELKENQFRPIVQTDQKFINIYDKPIKQKIEEFEGSNYINFLNFYICQMQIEFVRKENLEDYLQNQIIKDFREFQIENQQNQYNLNFFSYFFDQFQLKIEIKLIGELLSENQDDNFEQLKNYFQSIQIPDQLEKQSNLNNFPKKNYKNLQISKLKEKYICSEVKAVLKEMHKNFYIISQNLDYEYNVNDYNQYRSYIDQIEYKSKNQRLQILNEFSKQLTSLMEKEEVWDKIYGEAYNLVENEMNVQQDVNKTNNEQVSCFNMQKINIIIEKLNVNLIQNKFNTQISYFGVILNKLGERCIIYFCLLIIWRFISYFQWLSVNKYINELNQMKLNQKEKTIAYLQENKTVLSIISARDLFDTIKQNFESQFYINKDVYFLQQIEDENFNPVVILDQEFRNNNQEFIINYISDQKSQIEKYVDNKLAVLKTRLNNELQKELTQEYEELIKNIKSNAQLLQQFLQPNLNIEEYFENTELGKDLETKLFEIVVCFLKGEKFSDKKLINYKQRYIFYQNEIVQVQIPLNNLQNTKIQLLDVFVNKLIELLEQNLQVKLDLDRFNQQEALLKKRQQLIGCDVTCEFCNRKCDLQYQHQSKHKCQYGHFLIVNMNELEQQYSCDEYFLVSKGNNFQQFNQNWSLQKDENKNEKKQLKQDLIKIWQQYGEKICQKLQKKYKKILEQINPKKIHYIFILDSSGSMSEDWTNIKIGVRDFISKIKEDDQQNNSESKVSLIIFDNEEKILMNSQRAKKIENHVKMNFLGGGTNLSNPIKKAIKIINKDNFSELYLILFHTDGRAAYPQQELQNLLQLNQAKREKIQLIACTQNANNQNEVLNKMINFFNEHTKQANLFTFDSAEDLIQFWSVVINFKLNI</sequence>
<keyword evidence="5" id="KW-1185">Reference proteome</keyword>
<feature type="domain" description="VLIG-type G" evidence="3">
    <location>
        <begin position="1138"/>
        <end position="1393"/>
    </location>
</feature>
<protein>
    <recommendedName>
        <fullName evidence="6">VLIG-type G domain-containing protein</fullName>
    </recommendedName>
</protein>
<dbReference type="PROSITE" id="PS51717">
    <property type="entry name" value="G_VLIG"/>
    <property type="match status" value="1"/>
</dbReference>
<proteinExistence type="predicted"/>
<dbReference type="PROSITE" id="PS50234">
    <property type="entry name" value="VWFA"/>
    <property type="match status" value="1"/>
</dbReference>
<evidence type="ECO:0008006" key="6">
    <source>
        <dbReference type="Google" id="ProtNLM"/>
    </source>
</evidence>
<dbReference type="PANTHER" id="PTHR14819:SF25">
    <property type="entry name" value="CHROMOSOME UNDETERMINED SCAFFOLD_52, WHOLE GENOME SHOTGUN SEQUENCE"/>
    <property type="match status" value="1"/>
</dbReference>
<dbReference type="GO" id="GO:0005525">
    <property type="term" value="F:GTP binding"/>
    <property type="evidence" value="ECO:0007669"/>
    <property type="project" value="InterPro"/>
</dbReference>